<dbReference type="RefSeq" id="WP_317565125.1">
    <property type="nucleotide sequence ID" value="NZ_JAWLJX010000004.1"/>
</dbReference>
<dbReference type="PANTHER" id="PTHR35525">
    <property type="entry name" value="BLL6575 PROTEIN"/>
    <property type="match status" value="1"/>
</dbReference>
<protein>
    <submittedName>
        <fullName evidence="2">CGNR zinc finger domain-containing protein</fullName>
    </submittedName>
</protein>
<evidence type="ECO:0000313" key="2">
    <source>
        <dbReference type="EMBL" id="MDV6262834.1"/>
    </source>
</evidence>
<dbReference type="Proteomes" id="UP001185755">
    <property type="component" value="Unassembled WGS sequence"/>
</dbReference>
<feature type="domain" description="Zinc finger CGNR" evidence="1">
    <location>
        <begin position="136"/>
        <end position="175"/>
    </location>
</feature>
<dbReference type="Gene3D" id="1.10.3300.10">
    <property type="entry name" value="Jann2411-like domain"/>
    <property type="match status" value="1"/>
</dbReference>
<dbReference type="SUPFAM" id="SSF160904">
    <property type="entry name" value="Jann2411-like"/>
    <property type="match status" value="1"/>
</dbReference>
<accession>A0ABU4BF62</accession>
<dbReference type="Pfam" id="PF11706">
    <property type="entry name" value="zf-CGNR"/>
    <property type="match status" value="1"/>
</dbReference>
<sequence length="177" mass="19505">MTVHRPAAELAAEIVNAWKSHTLDHDWVAALLVRESLPIRHRGIAGAAAIAHAHAVLERCAREISPVFEAETSTSAAERLNDVLASVDVRVTVSISHDFAPHLHYDDATTGIAERLRTNCLVALATVLADPSGALRLGVCDSCERAFVDFSRSARQRFCTRRCATRTHVRQHRRRVS</sequence>
<dbReference type="InterPro" id="IPR021005">
    <property type="entry name" value="Znf_CGNR"/>
</dbReference>
<name>A0ABU4BF62_9NOCA</name>
<dbReference type="EMBL" id="JAWLJX010000004">
    <property type="protein sequence ID" value="MDV6262834.1"/>
    <property type="molecule type" value="Genomic_DNA"/>
</dbReference>
<dbReference type="PANTHER" id="PTHR35525:SF3">
    <property type="entry name" value="BLL6575 PROTEIN"/>
    <property type="match status" value="1"/>
</dbReference>
<gene>
    <name evidence="2" type="ORF">R3P96_15965</name>
</gene>
<evidence type="ECO:0000259" key="1">
    <source>
        <dbReference type="Pfam" id="PF11706"/>
    </source>
</evidence>
<keyword evidence="3" id="KW-1185">Reference proteome</keyword>
<reference evidence="2 3" key="1">
    <citation type="submission" date="2023-10" db="EMBL/GenBank/DDBJ databases">
        <title>Development of a sustainable strategy for remediation of hydrocarbon-contaminated territories based on the waste exchange concept.</title>
        <authorList>
            <person name="Krivoruchko A."/>
        </authorList>
    </citation>
    <scope>NUCLEOTIDE SEQUENCE [LARGE SCALE GENOMIC DNA]</scope>
    <source>
        <strain evidence="2 3">IEGM 1323</strain>
    </source>
</reference>
<proteinExistence type="predicted"/>
<evidence type="ECO:0000313" key="3">
    <source>
        <dbReference type="Proteomes" id="UP001185755"/>
    </source>
</evidence>
<comment type="caution">
    <text evidence="2">The sequence shown here is derived from an EMBL/GenBank/DDBJ whole genome shotgun (WGS) entry which is preliminary data.</text>
</comment>
<dbReference type="InterPro" id="IPR010852">
    <property type="entry name" value="ABATE"/>
</dbReference>
<dbReference type="InterPro" id="IPR023286">
    <property type="entry name" value="ABATE_dom_sf"/>
</dbReference>
<organism evidence="2 3">
    <name type="scientific">Rhodococcoides yunnanense</name>
    <dbReference type="NCBI Taxonomy" id="278209"/>
    <lineage>
        <taxon>Bacteria</taxon>
        <taxon>Bacillati</taxon>
        <taxon>Actinomycetota</taxon>
        <taxon>Actinomycetes</taxon>
        <taxon>Mycobacteriales</taxon>
        <taxon>Nocardiaceae</taxon>
        <taxon>Rhodococcoides</taxon>
    </lineage>
</organism>